<name>A0ACB5U8D3_CANBO</name>
<keyword evidence="2" id="KW-1185">Reference proteome</keyword>
<gene>
    <name evidence="1" type="ORF">Cboi01_000636400</name>
</gene>
<proteinExistence type="predicted"/>
<accession>A0ACB5U8D3</accession>
<dbReference type="EMBL" id="BSXV01006374">
    <property type="protein sequence ID" value="GMF03717.1"/>
    <property type="molecule type" value="Genomic_DNA"/>
</dbReference>
<reference evidence="1" key="1">
    <citation type="submission" date="2023-04" db="EMBL/GenBank/DDBJ databases">
        <title>Candida boidinii NBRC 1967.</title>
        <authorList>
            <person name="Ichikawa N."/>
            <person name="Sato H."/>
            <person name="Tonouchi N."/>
        </authorList>
    </citation>
    <scope>NUCLEOTIDE SEQUENCE</scope>
    <source>
        <strain evidence="1">NBRC 1967</strain>
    </source>
</reference>
<evidence type="ECO:0000313" key="1">
    <source>
        <dbReference type="EMBL" id="GMF03717.1"/>
    </source>
</evidence>
<evidence type="ECO:0000313" key="2">
    <source>
        <dbReference type="Proteomes" id="UP001165101"/>
    </source>
</evidence>
<protein>
    <submittedName>
        <fullName evidence="1">Unnamed protein product</fullName>
    </submittedName>
</protein>
<comment type="caution">
    <text evidence="1">The sequence shown here is derived from an EMBL/GenBank/DDBJ whole genome shotgun (WGS) entry which is preliminary data.</text>
</comment>
<sequence>MASNRDFHEFSKSLKVKSHIYLHVDFSNITIPETFDQTESSTMETETIADISMIDTDTSAATDSGIAAETATLASGLETSTLIEESNENQAQTETQPESNTTTAPDSFDFQTILRMFEQLINNEAQANQPL</sequence>
<dbReference type="Proteomes" id="UP001165101">
    <property type="component" value="Unassembled WGS sequence"/>
</dbReference>
<organism evidence="1 2">
    <name type="scientific">Candida boidinii</name>
    <name type="common">Yeast</name>
    <dbReference type="NCBI Taxonomy" id="5477"/>
    <lineage>
        <taxon>Eukaryota</taxon>
        <taxon>Fungi</taxon>
        <taxon>Dikarya</taxon>
        <taxon>Ascomycota</taxon>
        <taxon>Saccharomycotina</taxon>
        <taxon>Pichiomycetes</taxon>
        <taxon>Pichiales</taxon>
        <taxon>Pichiaceae</taxon>
        <taxon>Ogataea</taxon>
        <taxon>Ogataea/Candida clade</taxon>
    </lineage>
</organism>